<dbReference type="GO" id="GO:0006508">
    <property type="term" value="P:proteolysis"/>
    <property type="evidence" value="ECO:0007669"/>
    <property type="project" value="UniProtKB-KW"/>
</dbReference>
<protein>
    <submittedName>
        <fullName evidence="1">Spore protease YyaC</fullName>
    </submittedName>
</protein>
<organism evidence="1 2">
    <name type="scientific">Aceticella autotrophica</name>
    <dbReference type="NCBI Taxonomy" id="2755338"/>
    <lineage>
        <taxon>Bacteria</taxon>
        <taxon>Bacillati</taxon>
        <taxon>Bacillota</taxon>
        <taxon>Clostridia</taxon>
        <taxon>Thermoanaerobacterales</taxon>
        <taxon>Thermoanaerobacteraceae</taxon>
        <taxon>Aceticella</taxon>
    </lineage>
</organism>
<sequence length="187" mass="20876">MDFINIEDKTCYYNFYKSFSKHFNELYDYSSDVIIICIGTDRSTGDSLGPIIGYKLKPLLSSKINLYGTLSEPVHAKNINKILNIIYKEYKHPFIIAIDACLGSLKHVGHISIGKGGIKPGAGVSKDLPVVGNMFVTGIVNISGFMEFMLLQNTRLNTVMKMADIITNGMCKALDNIKFSFKERAFD</sequence>
<dbReference type="Proteomes" id="UP000671913">
    <property type="component" value="Chromosome"/>
</dbReference>
<evidence type="ECO:0000313" key="1">
    <source>
        <dbReference type="EMBL" id="QSZ27355.1"/>
    </source>
</evidence>
<evidence type="ECO:0000313" key="2">
    <source>
        <dbReference type="Proteomes" id="UP000671913"/>
    </source>
</evidence>
<proteinExistence type="predicted"/>
<dbReference type="NCBIfam" id="TIGR02841">
    <property type="entry name" value="spore_YyaC"/>
    <property type="match status" value="1"/>
</dbReference>
<name>A0A975GAJ4_9THEO</name>
<keyword evidence="2" id="KW-1185">Reference proteome</keyword>
<keyword evidence="1" id="KW-0378">Hydrolase</keyword>
<dbReference type="KEGG" id="aaut:ACETAC_11095"/>
<accession>A0A975GAJ4</accession>
<gene>
    <name evidence="1" type="primary">yyaC</name>
    <name evidence="1" type="ORF">ACETAC_11095</name>
</gene>
<dbReference type="InterPro" id="IPR023430">
    <property type="entry name" value="Pept_HybD-like_dom_sf"/>
</dbReference>
<reference evidence="1" key="1">
    <citation type="submission" date="2020-08" db="EMBL/GenBank/DDBJ databases">
        <title>Genomic insights into the carbon and energy metabolism of the first obligate autotrophic acetogenic bacterium Aceticella autotrophica gen. nov., sp. nov.</title>
        <authorList>
            <person name="Toshchakov S.V."/>
            <person name="Elcheninov A.G."/>
            <person name="Kublanov I.V."/>
            <person name="Frolov E.N."/>
            <person name="Lebedinsky A.V."/>
        </authorList>
    </citation>
    <scope>NUCLEOTIDE SEQUENCE</scope>
    <source>
        <strain evidence="1">3443-3Ac</strain>
    </source>
</reference>
<dbReference type="AlphaFoldDB" id="A0A975GAJ4"/>
<keyword evidence="1" id="KW-0645">Protease</keyword>
<dbReference type="Pfam" id="PF06866">
    <property type="entry name" value="DUF1256"/>
    <property type="match status" value="1"/>
</dbReference>
<dbReference type="GO" id="GO:0008233">
    <property type="term" value="F:peptidase activity"/>
    <property type="evidence" value="ECO:0007669"/>
    <property type="project" value="UniProtKB-KW"/>
</dbReference>
<dbReference type="RefSeq" id="WP_284680049.1">
    <property type="nucleotide sequence ID" value="NZ_CP060096.1"/>
</dbReference>
<dbReference type="InterPro" id="IPR009665">
    <property type="entry name" value="YyaC"/>
</dbReference>
<dbReference type="EMBL" id="CP060096">
    <property type="protein sequence ID" value="QSZ27355.1"/>
    <property type="molecule type" value="Genomic_DNA"/>
</dbReference>
<dbReference type="SUPFAM" id="SSF53163">
    <property type="entry name" value="HybD-like"/>
    <property type="match status" value="1"/>
</dbReference>